<sequence length="319" mass="35906">MCKYYVYDYESCRHNKLLREERCLEDQVNGYCFCLPLSSWLYPNSTHRKVTVHTTMRGLCHECDNRQRSNNRRDYGNFNSQSAPGVRQTQASDYSCGGLNESPVRAPDRSYQPGGYRAEAQMSYSSPQPRAPGSSQTPSYGYARRLHRDRFVGQPSRLQASNRQNSNGSTSIFSEPSPYELQVYFSNSDNSHPEDANPRAGTSNEEPSPYELQVSLGNSDGPYPENGSPRATTSNSSSSARRGNMDIMDRLPRPAPESSHSKRRPVPRRVAALRGERSVKPSKSSSPIDRSQTVSPLTESDLRAPHVSIPEYDEYPEYI</sequence>
<feature type="region of interest" description="Disordered" evidence="1">
    <location>
        <begin position="71"/>
        <end position="140"/>
    </location>
</feature>
<comment type="caution">
    <text evidence="2">The sequence shown here is derived from an EMBL/GenBank/DDBJ whole genome shotgun (WGS) entry which is preliminary data.</text>
</comment>
<evidence type="ECO:0000313" key="2">
    <source>
        <dbReference type="EMBL" id="RGP79738.1"/>
    </source>
</evidence>
<proteinExistence type="predicted"/>
<feature type="compositionally biased region" description="Polar residues" evidence="1">
    <location>
        <begin position="281"/>
        <end position="298"/>
    </location>
</feature>
<name>A0A395T4V5_9HYPO</name>
<feature type="compositionally biased region" description="Polar residues" evidence="1">
    <location>
        <begin position="122"/>
        <end position="139"/>
    </location>
</feature>
<keyword evidence="3" id="KW-1185">Reference proteome</keyword>
<dbReference type="OrthoDB" id="5099470at2759"/>
<feature type="compositionally biased region" description="Low complexity" evidence="1">
    <location>
        <begin position="227"/>
        <end position="242"/>
    </location>
</feature>
<feature type="compositionally biased region" description="Polar residues" evidence="1">
    <location>
        <begin position="156"/>
        <end position="174"/>
    </location>
</feature>
<dbReference type="EMBL" id="PXOG01000042">
    <property type="protein sequence ID" value="RGP79738.1"/>
    <property type="molecule type" value="Genomic_DNA"/>
</dbReference>
<organism evidence="2 3">
    <name type="scientific">Fusarium longipes</name>
    <dbReference type="NCBI Taxonomy" id="694270"/>
    <lineage>
        <taxon>Eukaryota</taxon>
        <taxon>Fungi</taxon>
        <taxon>Dikarya</taxon>
        <taxon>Ascomycota</taxon>
        <taxon>Pezizomycotina</taxon>
        <taxon>Sordariomycetes</taxon>
        <taxon>Hypocreomycetidae</taxon>
        <taxon>Hypocreales</taxon>
        <taxon>Nectriaceae</taxon>
        <taxon>Fusarium</taxon>
    </lineage>
</organism>
<accession>A0A395T4V5</accession>
<feature type="compositionally biased region" description="Basic and acidic residues" evidence="1">
    <location>
        <begin position="243"/>
        <end position="252"/>
    </location>
</feature>
<feature type="compositionally biased region" description="Polar residues" evidence="1">
    <location>
        <begin position="77"/>
        <end position="93"/>
    </location>
</feature>
<reference evidence="2 3" key="1">
    <citation type="journal article" date="2018" name="PLoS Pathog.">
        <title>Evolution of structural diversity of trichothecenes, a family of toxins produced by plant pathogenic and entomopathogenic fungi.</title>
        <authorList>
            <person name="Proctor R.H."/>
            <person name="McCormick S.P."/>
            <person name="Kim H.S."/>
            <person name="Cardoza R.E."/>
            <person name="Stanley A.M."/>
            <person name="Lindo L."/>
            <person name="Kelly A."/>
            <person name="Brown D.W."/>
            <person name="Lee T."/>
            <person name="Vaughan M.M."/>
            <person name="Alexander N.J."/>
            <person name="Busman M."/>
            <person name="Gutierrez S."/>
        </authorList>
    </citation>
    <scope>NUCLEOTIDE SEQUENCE [LARGE SCALE GENOMIC DNA]</scope>
    <source>
        <strain evidence="2 3">NRRL 20695</strain>
    </source>
</reference>
<evidence type="ECO:0000313" key="3">
    <source>
        <dbReference type="Proteomes" id="UP000266234"/>
    </source>
</evidence>
<gene>
    <name evidence="2" type="ORF">FLONG3_2182</name>
</gene>
<dbReference type="Proteomes" id="UP000266234">
    <property type="component" value="Unassembled WGS sequence"/>
</dbReference>
<dbReference type="AlphaFoldDB" id="A0A395T4V5"/>
<feature type="region of interest" description="Disordered" evidence="1">
    <location>
        <begin position="155"/>
        <end position="319"/>
    </location>
</feature>
<protein>
    <submittedName>
        <fullName evidence="2">Uncharacterized protein</fullName>
    </submittedName>
</protein>
<evidence type="ECO:0000256" key="1">
    <source>
        <dbReference type="SAM" id="MobiDB-lite"/>
    </source>
</evidence>